<dbReference type="RefSeq" id="WP_158227865.1">
    <property type="nucleotide sequence ID" value="NZ_CWGJ01000026.1"/>
</dbReference>
<evidence type="ECO:0000313" key="3">
    <source>
        <dbReference type="EMBL" id="CRX39203.1"/>
    </source>
</evidence>
<reference evidence="4" key="1">
    <citation type="submission" date="2015-06" db="EMBL/GenBank/DDBJ databases">
        <authorList>
            <person name="Bertelli C."/>
        </authorList>
    </citation>
    <scope>NUCLEOTIDE SEQUENCE [LARGE SCALE GENOMIC DNA]</scope>
    <source>
        <strain evidence="4">CRIB-30</strain>
    </source>
</reference>
<keyword evidence="4" id="KW-1185">Reference proteome</keyword>
<dbReference type="AlphaFoldDB" id="A0A0H5DSD7"/>
<feature type="region of interest" description="Disordered" evidence="1">
    <location>
        <begin position="292"/>
        <end position="358"/>
    </location>
</feature>
<feature type="chain" id="PRO_5005218610" evidence="2">
    <location>
        <begin position="19"/>
        <end position="837"/>
    </location>
</feature>
<protein>
    <submittedName>
        <fullName evidence="3">Putative secreted protein</fullName>
    </submittedName>
</protein>
<feature type="compositionally biased region" description="Gly residues" evidence="1">
    <location>
        <begin position="212"/>
        <end position="226"/>
    </location>
</feature>
<keyword evidence="2" id="KW-0732">Signal</keyword>
<proteinExistence type="predicted"/>
<evidence type="ECO:0000313" key="4">
    <source>
        <dbReference type="Proteomes" id="UP000220251"/>
    </source>
</evidence>
<sequence>MFRYLIFLFSAHSLSALTTLSVTLSSDNNPGGIGEIGDLRYCLNSMNQDLNTTPDDYAIVFDYPMTIQLNGILPIINNPSNPVNITIGNPGSTPTVTIDGNSGAYSGFFIPIGNVTIQNMIFQNLAAKGGDGGDGISGGGGGMGAGGAIYAPQFFLNGSNPSITLINVLVNNCSAIGGNGGSYLGLSSTGNEGGGGGGGFSGNGGSITTTGSTGGGGGGGFGGDGGNVTLSTDSSGGGGGGGGGLGSRATIGLLTNLGNGGSDQDLGQDGNGYGLTITAGYGGGGKSGGANAGGGGGGGGDGETVISGGGGGGSSGFQGTQPQGAIPPGGSTVPSGGNGGDGGGGGGGGVVITSIPNAVDGQAGSGGYGGGGGGGSGIGAHDSAYTVKGGSGGVGGGGGGGGVNQSGLTLADGGNSLGGGGGAGGGPSEGLNAPGGVDVGNLGGGAGGFGASTVGQGSGGGGGGGGSGLGGAIFVDSNLNFTIRAFQGIPTTFNTSNNSVQAGIHGIGAPGGSDGNDGYALGNSIFLRTGSSLTFMAHDANDLLTLGEQVAFIDDTSFGVGGTNVYVRGDGTVVYDGTTDYQGTVMIFNANFKVNGRIDEAQIFVCRNKSFSLQRGTLSGCGVLSGSVFANSGTISPDAGKTLTLGSLSLNPAVPVSGVAGSLVHIEIDSGSIPSVVHVAGPASLAGTLEIDLDPNAQPGTYKILTSSAVSGTFDLVTFTGSTPDYSLTYDPTYVQLNFLGYPIALEPPSNLQGKQMKNNFGFQYELFNQIKWKPSPSIETVGYCIYRDGKKIATVDASTHSYKDHNRKKGVSILYAVTAFNLEGSESSPIHIVIKP</sequence>
<feature type="region of interest" description="Disordered" evidence="1">
    <location>
        <begin position="405"/>
        <end position="437"/>
    </location>
</feature>
<feature type="compositionally biased region" description="Gly residues" evidence="1">
    <location>
        <begin position="292"/>
        <end position="316"/>
    </location>
</feature>
<feature type="compositionally biased region" description="Gly residues" evidence="1">
    <location>
        <begin position="336"/>
        <end position="350"/>
    </location>
</feature>
<feature type="signal peptide" evidence="2">
    <location>
        <begin position="1"/>
        <end position="18"/>
    </location>
</feature>
<evidence type="ECO:0000256" key="1">
    <source>
        <dbReference type="SAM" id="MobiDB-lite"/>
    </source>
</evidence>
<feature type="compositionally biased region" description="Gly residues" evidence="1">
    <location>
        <begin position="415"/>
        <end position="428"/>
    </location>
</feature>
<dbReference type="InterPro" id="IPR013783">
    <property type="entry name" value="Ig-like_fold"/>
</dbReference>
<dbReference type="OrthoDB" id="9809781at2"/>
<feature type="compositionally biased region" description="Low complexity" evidence="1">
    <location>
        <begin position="326"/>
        <end position="335"/>
    </location>
</feature>
<evidence type="ECO:0000256" key="2">
    <source>
        <dbReference type="SAM" id="SignalP"/>
    </source>
</evidence>
<dbReference type="Proteomes" id="UP000220251">
    <property type="component" value="Unassembled WGS sequence"/>
</dbReference>
<accession>A0A0H5DSD7</accession>
<gene>
    <name evidence="3" type="ORF">ELAC_1878</name>
</gene>
<dbReference type="EMBL" id="CWGJ01000026">
    <property type="protein sequence ID" value="CRX39203.1"/>
    <property type="molecule type" value="Genomic_DNA"/>
</dbReference>
<feature type="region of interest" description="Disordered" evidence="1">
    <location>
        <begin position="197"/>
        <end position="243"/>
    </location>
</feature>
<name>A0A0H5DSD7_9BACT</name>
<organism evidence="3 4">
    <name type="scientific">Estrella lausannensis</name>
    <dbReference type="NCBI Taxonomy" id="483423"/>
    <lineage>
        <taxon>Bacteria</taxon>
        <taxon>Pseudomonadati</taxon>
        <taxon>Chlamydiota</taxon>
        <taxon>Chlamydiia</taxon>
        <taxon>Parachlamydiales</taxon>
        <taxon>Candidatus Criblamydiaceae</taxon>
        <taxon>Estrella</taxon>
    </lineage>
</organism>
<dbReference type="Gene3D" id="2.60.40.10">
    <property type="entry name" value="Immunoglobulins"/>
    <property type="match status" value="1"/>
</dbReference>